<accession>A0A8T0XS77</accession>
<dbReference type="Pfam" id="PF20680">
    <property type="entry name" value="DUF6817"/>
    <property type="match status" value="1"/>
</dbReference>
<dbReference type="PANTHER" id="PTHR37391:SF5">
    <property type="entry name" value="TETRATRICOPEPTIDE-LIKE HELICAL"/>
    <property type="match status" value="1"/>
</dbReference>
<gene>
    <name evidence="2" type="ORF">PVAP13_1KG552550</name>
</gene>
<keyword evidence="3" id="KW-1185">Reference proteome</keyword>
<evidence type="ECO:0000313" key="3">
    <source>
        <dbReference type="Proteomes" id="UP000823388"/>
    </source>
</evidence>
<feature type="domain" description="DUF6817" evidence="1">
    <location>
        <begin position="48"/>
        <end position="133"/>
    </location>
</feature>
<comment type="caution">
    <text evidence="2">The sequence shown here is derived from an EMBL/GenBank/DDBJ whole genome shotgun (WGS) entry which is preliminary data.</text>
</comment>
<dbReference type="AlphaFoldDB" id="A0A8T0XS77"/>
<dbReference type="InterPro" id="IPR049202">
    <property type="entry name" value="DUF6817"/>
</dbReference>
<dbReference type="EMBL" id="CM029037">
    <property type="protein sequence ID" value="KAG2662720.1"/>
    <property type="molecule type" value="Genomic_DNA"/>
</dbReference>
<organism evidence="2 3">
    <name type="scientific">Panicum virgatum</name>
    <name type="common">Blackwell switchgrass</name>
    <dbReference type="NCBI Taxonomy" id="38727"/>
    <lineage>
        <taxon>Eukaryota</taxon>
        <taxon>Viridiplantae</taxon>
        <taxon>Streptophyta</taxon>
        <taxon>Embryophyta</taxon>
        <taxon>Tracheophyta</taxon>
        <taxon>Spermatophyta</taxon>
        <taxon>Magnoliopsida</taxon>
        <taxon>Liliopsida</taxon>
        <taxon>Poales</taxon>
        <taxon>Poaceae</taxon>
        <taxon>PACMAD clade</taxon>
        <taxon>Panicoideae</taxon>
        <taxon>Panicodae</taxon>
        <taxon>Paniceae</taxon>
        <taxon>Panicinae</taxon>
        <taxon>Panicum</taxon>
        <taxon>Panicum sect. Hiantes</taxon>
    </lineage>
</organism>
<dbReference type="Proteomes" id="UP000823388">
    <property type="component" value="Chromosome 1K"/>
</dbReference>
<proteinExistence type="predicted"/>
<evidence type="ECO:0000313" key="2">
    <source>
        <dbReference type="EMBL" id="KAG2662720.1"/>
    </source>
</evidence>
<name>A0A8T0XS77_PANVG</name>
<sequence length="344" mass="39392">MSTQQAGFCPSSLKTHGKDLPSLLAAAQPFLRDELDKIDPELPSFLSILRSAGAGERHHKNGAFLAHLLNFHRIIHLWGADLDITRCGLLHSSYANSYVNISIFESTTTREHVQQLIGAPVERLVFLFCAVPRHKLIHEELHFRYTDAELADHLAASDMSIKAARENGTRFKTGETISLSRRIIALFILMTITDICDDQYIDYQDKLYANENGRLEFRGDNWGALWPGTCKHGLWMNAASRLSLLYNLILRDEQLYMQERNKMGETLQGTFTGRPYICSDDRKDRDWEKVEKVLLESIKKNPFVGEPHLVLTQVYLNLERQRKRQRIEGLKLLLEWGMLAGTRG</sequence>
<protein>
    <recommendedName>
        <fullName evidence="1">DUF6817 domain-containing protein</fullName>
    </recommendedName>
</protein>
<evidence type="ECO:0000259" key="1">
    <source>
        <dbReference type="Pfam" id="PF20680"/>
    </source>
</evidence>
<dbReference type="PANTHER" id="PTHR37391">
    <property type="entry name" value="E3 UBIQUITIN-PROTEIN LIGASE"/>
    <property type="match status" value="1"/>
</dbReference>
<reference evidence="2" key="1">
    <citation type="submission" date="2020-05" db="EMBL/GenBank/DDBJ databases">
        <title>WGS assembly of Panicum virgatum.</title>
        <authorList>
            <person name="Lovell J.T."/>
            <person name="Jenkins J."/>
            <person name="Shu S."/>
            <person name="Juenger T.E."/>
            <person name="Schmutz J."/>
        </authorList>
    </citation>
    <scope>NUCLEOTIDE SEQUENCE</scope>
    <source>
        <strain evidence="2">AP13</strain>
    </source>
</reference>